<dbReference type="Proteomes" id="UP000179183">
    <property type="component" value="Unassembled WGS sequence"/>
</dbReference>
<dbReference type="AlphaFoldDB" id="A0A1G2HUF2"/>
<name>A0A1G2HUF2_9BACT</name>
<organism evidence="1 2">
    <name type="scientific">Candidatus Staskawiczbacteria bacterium RIFCSPHIGHO2_02_FULL_33_16</name>
    <dbReference type="NCBI Taxonomy" id="1802204"/>
    <lineage>
        <taxon>Bacteria</taxon>
        <taxon>Candidatus Staskawicziibacteriota</taxon>
    </lineage>
</organism>
<evidence type="ECO:0000313" key="1">
    <source>
        <dbReference type="EMBL" id="OGZ66144.1"/>
    </source>
</evidence>
<gene>
    <name evidence="1" type="ORF">A3D34_03805</name>
</gene>
<dbReference type="EMBL" id="MHOQ01000031">
    <property type="protein sequence ID" value="OGZ66144.1"/>
    <property type="molecule type" value="Genomic_DNA"/>
</dbReference>
<evidence type="ECO:0000313" key="2">
    <source>
        <dbReference type="Proteomes" id="UP000179183"/>
    </source>
</evidence>
<reference evidence="1 2" key="1">
    <citation type="journal article" date="2016" name="Nat. Commun.">
        <title>Thousands of microbial genomes shed light on interconnected biogeochemical processes in an aquifer system.</title>
        <authorList>
            <person name="Anantharaman K."/>
            <person name="Brown C.T."/>
            <person name="Hug L.A."/>
            <person name="Sharon I."/>
            <person name="Castelle C.J."/>
            <person name="Probst A.J."/>
            <person name="Thomas B.C."/>
            <person name="Singh A."/>
            <person name="Wilkins M.J."/>
            <person name="Karaoz U."/>
            <person name="Brodie E.L."/>
            <person name="Williams K.H."/>
            <person name="Hubbard S.S."/>
            <person name="Banfield J.F."/>
        </authorList>
    </citation>
    <scope>NUCLEOTIDE SEQUENCE [LARGE SCALE GENOMIC DNA]</scope>
</reference>
<accession>A0A1G2HUF2</accession>
<protein>
    <submittedName>
        <fullName evidence="1">Uncharacterized protein</fullName>
    </submittedName>
</protein>
<sequence>MNNSENKICQNCKKDFTIEPDDFGFYEKIGVPPPTFCSECRFQHRMMFRNDRTFYRRQCDLCKQNIIAVYPSDAPFPVYCVKCWWSDKWDPYKYGKDFDFSRPFFEQFKELLNVTPALSIMNDNGVVSLNCEYTYDWFYSKNCYMDVSGWYAENVLYSYHIEHNKDLIDSMHMRENELDYECLQCYKLFGCAYCTYCFECQNCFLSYDLSGCLDCVMCIGLRNKSYCIKNKQYTKEEYKKEIKKMNLENFVSIEKYKKEFKEFSLAFPHRHAYIKKSVNSIGDFIINCKNSKHCFMTIAGENLRYMFGSDTAKDTYDCDMTGKSELCYNSMVADEAQRSAYTVFCFHSNEVMYSHYCPSAEWCFGCVGLKKGSYSIFNKKYSKKEYEELRSKIIEHMKKTEEFGEFFPPLVSPFAYNESAAQELFPLNKNEIEAKNYKWRESDPKNYKVTIKPNDLPNTIKEISGDIVEQIIGCEHDGSCNHKCTTAFKVVPNEFILYKKLNIPIPHLCPNCRHFARLEKRNPIKLWHRKCMKERCDNEFETSYAPDRPEIVYCEKCYQQEIY</sequence>
<comment type="caution">
    <text evidence="1">The sequence shown here is derived from an EMBL/GenBank/DDBJ whole genome shotgun (WGS) entry which is preliminary data.</text>
</comment>
<proteinExistence type="predicted"/>